<keyword evidence="2" id="KW-0812">Transmembrane</keyword>
<comment type="caution">
    <text evidence="3">The sequence shown here is derived from an EMBL/GenBank/DDBJ whole genome shotgun (WGS) entry which is preliminary data.</text>
</comment>
<sequence length="153" mass="17411">MNAPARATTAEIRRVLDTPRGSRFSHTRTGTRPPTREQRLLNQMADNPRVAYRQAHGELPHWMKVAARQRTEHERTARQPSEEPPRIPRPRPAPDDGPRPKPPLPPLPRRPRPRLHRPHSHRKPRSRSGWCLVAYTLAAATGALAHHLATVVL</sequence>
<feature type="region of interest" description="Disordered" evidence="1">
    <location>
        <begin position="57"/>
        <end position="127"/>
    </location>
</feature>
<keyword evidence="2" id="KW-1133">Transmembrane helix</keyword>
<evidence type="ECO:0000313" key="4">
    <source>
        <dbReference type="Proteomes" id="UP000598217"/>
    </source>
</evidence>
<feature type="compositionally biased region" description="Basic and acidic residues" evidence="1">
    <location>
        <begin position="69"/>
        <end position="99"/>
    </location>
</feature>
<name>A0ABR9HFQ5_9ACTN</name>
<proteinExistence type="predicted"/>
<organism evidence="3 4">
    <name type="scientific">Nocardiopsis terrae</name>
    <dbReference type="NCBI Taxonomy" id="372655"/>
    <lineage>
        <taxon>Bacteria</taxon>
        <taxon>Bacillati</taxon>
        <taxon>Actinomycetota</taxon>
        <taxon>Actinomycetes</taxon>
        <taxon>Streptosporangiales</taxon>
        <taxon>Nocardiopsidaceae</taxon>
        <taxon>Nocardiopsis</taxon>
    </lineage>
</organism>
<dbReference type="Proteomes" id="UP000598217">
    <property type="component" value="Unassembled WGS sequence"/>
</dbReference>
<evidence type="ECO:0000256" key="1">
    <source>
        <dbReference type="SAM" id="MobiDB-lite"/>
    </source>
</evidence>
<evidence type="ECO:0000313" key="3">
    <source>
        <dbReference type="EMBL" id="MBE1457857.1"/>
    </source>
</evidence>
<accession>A0ABR9HFQ5</accession>
<keyword evidence="4" id="KW-1185">Reference proteome</keyword>
<protein>
    <submittedName>
        <fullName evidence="3">Uncharacterized protein</fullName>
    </submittedName>
</protein>
<feature type="transmembrane region" description="Helical" evidence="2">
    <location>
        <begin position="129"/>
        <end position="149"/>
    </location>
</feature>
<feature type="compositionally biased region" description="Basic residues" evidence="1">
    <location>
        <begin position="109"/>
        <end position="126"/>
    </location>
</feature>
<keyword evidence="2" id="KW-0472">Membrane</keyword>
<feature type="region of interest" description="Disordered" evidence="1">
    <location>
        <begin position="1"/>
        <end position="38"/>
    </location>
</feature>
<evidence type="ECO:0000256" key="2">
    <source>
        <dbReference type="SAM" id="Phobius"/>
    </source>
</evidence>
<dbReference type="RefSeq" id="WP_191270886.1">
    <property type="nucleotide sequence ID" value="NZ_BMXJ01000004.1"/>
</dbReference>
<gene>
    <name evidence="3" type="ORF">H4W79_002071</name>
</gene>
<dbReference type="EMBL" id="JADBDY010000001">
    <property type="protein sequence ID" value="MBE1457857.1"/>
    <property type="molecule type" value="Genomic_DNA"/>
</dbReference>
<reference evidence="3 4" key="1">
    <citation type="submission" date="2020-10" db="EMBL/GenBank/DDBJ databases">
        <title>Sequencing the genomes of 1000 actinobacteria strains.</title>
        <authorList>
            <person name="Klenk H.-P."/>
        </authorList>
    </citation>
    <scope>NUCLEOTIDE SEQUENCE [LARGE SCALE GENOMIC DNA]</scope>
    <source>
        <strain evidence="3 4">DSM 45157</strain>
    </source>
</reference>